<accession>A0AB34J6U0</accession>
<reference evidence="1 2" key="1">
    <citation type="journal article" date="2024" name="Science">
        <title>Giant polyketide synthase enzymes in the biosynthesis of giant marine polyether toxins.</title>
        <authorList>
            <person name="Fallon T.R."/>
            <person name="Shende V.V."/>
            <person name="Wierzbicki I.H."/>
            <person name="Pendleton A.L."/>
            <person name="Watervoot N.F."/>
            <person name="Auber R.P."/>
            <person name="Gonzalez D.J."/>
            <person name="Wisecaver J.H."/>
            <person name="Moore B.S."/>
        </authorList>
    </citation>
    <scope>NUCLEOTIDE SEQUENCE [LARGE SCALE GENOMIC DNA]</scope>
    <source>
        <strain evidence="1 2">12B1</strain>
    </source>
</reference>
<evidence type="ECO:0000313" key="1">
    <source>
        <dbReference type="EMBL" id="KAL1512410.1"/>
    </source>
</evidence>
<dbReference type="EMBL" id="JBGBPQ010000013">
    <property type="protein sequence ID" value="KAL1512410.1"/>
    <property type="molecule type" value="Genomic_DNA"/>
</dbReference>
<comment type="caution">
    <text evidence="1">The sequence shown here is derived from an EMBL/GenBank/DDBJ whole genome shotgun (WGS) entry which is preliminary data.</text>
</comment>
<dbReference type="AlphaFoldDB" id="A0AB34J6U0"/>
<keyword evidence="2" id="KW-1185">Reference proteome</keyword>
<proteinExistence type="predicted"/>
<protein>
    <submittedName>
        <fullName evidence="1">Uncharacterized protein</fullName>
    </submittedName>
</protein>
<organism evidence="1 2">
    <name type="scientific">Prymnesium parvum</name>
    <name type="common">Toxic golden alga</name>
    <dbReference type="NCBI Taxonomy" id="97485"/>
    <lineage>
        <taxon>Eukaryota</taxon>
        <taxon>Haptista</taxon>
        <taxon>Haptophyta</taxon>
        <taxon>Prymnesiophyceae</taxon>
        <taxon>Prymnesiales</taxon>
        <taxon>Prymnesiaceae</taxon>
        <taxon>Prymnesium</taxon>
    </lineage>
</organism>
<dbReference type="Proteomes" id="UP001515480">
    <property type="component" value="Unassembled WGS sequence"/>
</dbReference>
<evidence type="ECO:0000313" key="2">
    <source>
        <dbReference type="Proteomes" id="UP001515480"/>
    </source>
</evidence>
<sequence>MATVPPHAAVATLAEYSLVFATTGTPATVNASDMKVEVESSHWFVSVASHELGASGLRYVVTYAQLNELMWCVAECDVDLRSVKFVQVAVELAWLQDLLQACLNAGLPRSPLRTWSAVCSVLGRCAQSLTGAAAAARQLKAGDLRRLQTFGGRGTHGFNGAAADQTRAAWLEALDVGGVVSMCKGSARVLALLERLLAPGAGRWQLAGRDDPAGDCATTATRILRTAGAVTNNPQITVDAPASQASEVVIFLSTTFPVAPMMPNPAPTTAAVMQYIINRHRTSADRFVLDFDDSWECLARPPVQTPPLPP</sequence>
<gene>
    <name evidence="1" type="ORF">AB1Y20_005666</name>
</gene>
<name>A0AB34J6U0_PRYPA</name>